<evidence type="ECO:0000259" key="1">
    <source>
        <dbReference type="PROSITE" id="PS50097"/>
    </source>
</evidence>
<dbReference type="PROSITE" id="PS50097">
    <property type="entry name" value="BTB"/>
    <property type="match status" value="1"/>
</dbReference>
<dbReference type="PANTHER" id="PTHR47843:SF2">
    <property type="entry name" value="BTB DOMAIN-CONTAINING PROTEIN"/>
    <property type="match status" value="1"/>
</dbReference>
<keyword evidence="3" id="KW-1185">Reference proteome</keyword>
<feature type="domain" description="BTB" evidence="1">
    <location>
        <begin position="1"/>
        <end position="59"/>
    </location>
</feature>
<dbReference type="InterPro" id="IPR000210">
    <property type="entry name" value="BTB/POZ_dom"/>
</dbReference>
<evidence type="ECO:0000313" key="3">
    <source>
        <dbReference type="Proteomes" id="UP000660729"/>
    </source>
</evidence>
<dbReference type="OrthoDB" id="3650636at2759"/>
<dbReference type="Proteomes" id="UP000660729">
    <property type="component" value="Unassembled WGS sequence"/>
</dbReference>
<dbReference type="AlphaFoldDB" id="A0A8H6R9W8"/>
<protein>
    <recommendedName>
        <fullName evidence="1">BTB domain-containing protein</fullName>
    </recommendedName>
</protein>
<proteinExistence type="predicted"/>
<organism evidence="2 3">
    <name type="scientific">Pseudocercospora fuligena</name>
    <dbReference type="NCBI Taxonomy" id="685502"/>
    <lineage>
        <taxon>Eukaryota</taxon>
        <taxon>Fungi</taxon>
        <taxon>Dikarya</taxon>
        <taxon>Ascomycota</taxon>
        <taxon>Pezizomycotina</taxon>
        <taxon>Dothideomycetes</taxon>
        <taxon>Dothideomycetidae</taxon>
        <taxon>Mycosphaerellales</taxon>
        <taxon>Mycosphaerellaceae</taxon>
        <taxon>Pseudocercospora</taxon>
    </lineage>
</organism>
<dbReference type="InterPro" id="IPR011333">
    <property type="entry name" value="SKP1/BTB/POZ_sf"/>
</dbReference>
<dbReference type="Gene3D" id="3.30.710.10">
    <property type="entry name" value="Potassium Channel Kv1.1, Chain A"/>
    <property type="match status" value="1"/>
</dbReference>
<comment type="caution">
    <text evidence="2">The sequence shown here is derived from an EMBL/GenBank/DDBJ whole genome shotgun (WGS) entry which is preliminary data.</text>
</comment>
<dbReference type="Pfam" id="PF00651">
    <property type="entry name" value="BTB"/>
    <property type="match status" value="1"/>
</dbReference>
<evidence type="ECO:0000313" key="2">
    <source>
        <dbReference type="EMBL" id="KAF7187084.1"/>
    </source>
</evidence>
<name>A0A8H6R9W8_9PEZI</name>
<accession>A0A8H6R9W8</accession>
<sequence length="191" mass="21370">MIEIALEDGGNFSVQKAILRNASAYFEKALESHFKEGKDKRLRLPGCTTATFQIFLYWLCKAKLPDFDSYFRSVLASTKSNEAECDDVQVQLVRLWAMADLWILPELQNAATRALNIVLEVRCIAPAALKTALELLPSDALICKALLRDFAYSWDPDMNTLGMKGIEELGQTPGFFTAFTREMFSETGGVV</sequence>
<dbReference type="EMBL" id="JABCIY010000241">
    <property type="protein sequence ID" value="KAF7187084.1"/>
    <property type="molecule type" value="Genomic_DNA"/>
</dbReference>
<dbReference type="CDD" id="cd18186">
    <property type="entry name" value="BTB_POZ_ZBTB_KLHL-like"/>
    <property type="match status" value="1"/>
</dbReference>
<dbReference type="SUPFAM" id="SSF54695">
    <property type="entry name" value="POZ domain"/>
    <property type="match status" value="1"/>
</dbReference>
<dbReference type="PANTHER" id="PTHR47843">
    <property type="entry name" value="BTB DOMAIN-CONTAINING PROTEIN-RELATED"/>
    <property type="match status" value="1"/>
</dbReference>
<gene>
    <name evidence="2" type="ORF">HII31_11693</name>
</gene>
<reference evidence="2" key="1">
    <citation type="submission" date="2020-04" db="EMBL/GenBank/DDBJ databases">
        <title>Draft genome resource of the tomato pathogen Pseudocercospora fuligena.</title>
        <authorList>
            <person name="Zaccaron A."/>
        </authorList>
    </citation>
    <scope>NUCLEOTIDE SEQUENCE</scope>
    <source>
        <strain evidence="2">PF001</strain>
    </source>
</reference>